<dbReference type="EMBL" id="MKIQ01000004">
    <property type="protein sequence ID" value="OFI47634.1"/>
    <property type="molecule type" value="Genomic_DNA"/>
</dbReference>
<keyword evidence="5" id="KW-1185">Reference proteome</keyword>
<protein>
    <recommendedName>
        <fullName evidence="3">CNA-B domain-containing protein</fullName>
    </recommendedName>
</protein>
<dbReference type="InterPro" id="IPR052109">
    <property type="entry name" value="SRRM_Domain-Containing"/>
</dbReference>
<dbReference type="CDD" id="cd00222">
    <property type="entry name" value="CollagenBindB"/>
    <property type="match status" value="5"/>
</dbReference>
<dbReference type="OrthoDB" id="1744455at2"/>
<name>A0A9Q5JHF1_9LACT</name>
<dbReference type="PANTHER" id="PTHR34755:SF3">
    <property type="entry name" value="SERINE_ARGININE REPETITIVE MATRIX PROTEIN 2"/>
    <property type="match status" value="1"/>
</dbReference>
<feature type="region of interest" description="Disordered" evidence="1">
    <location>
        <begin position="1581"/>
        <end position="1695"/>
    </location>
</feature>
<dbReference type="PANTHER" id="PTHR34755">
    <property type="entry name" value="SERINE/ARGININE REPETITIVE MATRIX PROTEIN 3-RELATED"/>
    <property type="match status" value="1"/>
</dbReference>
<evidence type="ECO:0000313" key="5">
    <source>
        <dbReference type="Proteomes" id="UP000177273"/>
    </source>
</evidence>
<reference evidence="5" key="1">
    <citation type="submission" date="2016-09" db="EMBL/GenBank/DDBJ databases">
        <title>Draft genome sequence of a novel species of the family Streptococcaceae isolated from flowers.</title>
        <authorList>
            <person name="Chuah L.-O."/>
            <person name="Yap K.-P."/>
            <person name="Thong K.L."/>
            <person name="Liong M.T."/>
            <person name="Ahmad R."/>
            <person name="Rusul G."/>
        </authorList>
    </citation>
    <scope>NUCLEOTIDE SEQUENCE [LARGE SCALE GENOMIC DNA]</scope>
    <source>
        <strain evidence="5">HibF3</strain>
    </source>
</reference>
<feature type="region of interest" description="Disordered" evidence="1">
    <location>
        <begin position="1323"/>
        <end position="1344"/>
    </location>
</feature>
<feature type="signal peptide" evidence="2">
    <location>
        <begin position="1"/>
        <end position="23"/>
    </location>
</feature>
<dbReference type="Pfam" id="PF05738">
    <property type="entry name" value="Cna_B"/>
    <property type="match status" value="5"/>
</dbReference>
<evidence type="ECO:0000313" key="4">
    <source>
        <dbReference type="EMBL" id="OFI47634.1"/>
    </source>
</evidence>
<evidence type="ECO:0000259" key="3">
    <source>
        <dbReference type="Pfam" id="PF05738"/>
    </source>
</evidence>
<dbReference type="SUPFAM" id="SSF49478">
    <property type="entry name" value="Cna protein B-type domain"/>
    <property type="match status" value="5"/>
</dbReference>
<evidence type="ECO:0000256" key="1">
    <source>
        <dbReference type="SAM" id="MobiDB-lite"/>
    </source>
</evidence>
<sequence length="1695" mass="187271">MINKIQKPITLLMLLLMLPFASIGEVVALTVDQSNKNDVVLLDENKEEAKEVTTDKNGVVDFYAGVTNGDTLRLMSNQPVELSTVDTGLTITPIDQTTYDLSWVKVGSNTSKVKLKTSGDSDLQLKLASKDNESTKTLLIQKALAVTEKTEESVPASESSKDEDTTPSTSVDETPKKSEEKKPDASAVKDDSDGEKAAIVAAVDGNIKVESLDFVNTPDTLEYWQTGSLNFKIGISGNTTGTAIVRYYMSSDFSEGNLVPNDVSKFPDIPGSISKTLGSKIIDGRMYYYVDYLRPVSSQVDSVEIPYSLTLPGLESGKVMPQEYTKDFKIEVINPLTNEVVGETKSKQVTYTTPELKLRKGVNALKSDGTRIYDFGSTVTGNVIGTESQPGNKTTDENTTNVVMYDFYPYFNSTNYDSKSTGAVFNDYKIQDTLPEGAVFRADLNPNWEYNETTRVATYVGNKKDKIGFLNENSVDFNARYSSTSTNYVNKNTLYVEFPNTKEGVVKSNTSDISINQPGTKFTVSSDKGVTYNPYDDNKNLTAESIKDIKTQVLDASSSGSGKYSVTKKANSTKYYDTESSRETSEMRWNITASSIDIPNWEKFKLTDFNLDDRFYYSGLSLTTKAGTGNFDVYGKNVDGTVVLLKKNLTSSTYDIGREQGLKLESIWIEATDGFAGTTAGSYIVLSVRTKARDTENPLITEEKIDLAYNSAQLDAKETGKSEITRNDRDSYPISRKDTSQNVIKYSDSTIEFNKNSPLNAQAKIYGVRGGEYSDIHYAVLLPENLSMDEIYAYYEKTKELDNKGFTNDSIVTNPDIQLDLNYKGTGRPAFVYTADKIKLNKDDATIVQINNENILKPTIFTPKVSYVEQFFSAKNLDDKANYTISSAQNDKYDINNNGITTDKISYQKQKLDYLIPKLIAGQKKTKGEYDTGFTLDPVPSYTSKEKGSVYQFQIVNTTTAQQKDLVVFDTLPFIGDTDYTGDGVLKSRGSEYRMELKGPVTNNKNAKVLYTTNPIPNNQKDLQAFLDNENNWTETVNDYSEVTTFKIVGINLGANEKLQVNYETDVQNDAKVGQKAVNSFGIVQNGTMLESNKTTTYIDDNLTNISIEKVWNDSNDKLKTRPDSIQVEIYQNGKLFKTETLSSKDVDKENSNKWKFIDSELPAYDKENYQYSYTIKEVPVDGYVSEPIKDGDKIIGFTNTLNTITISGQKIWIDNNNINNNRPNTIKVNVKNGNEVVATTEVSAKDDWKYKFENLPVGENINYSISEDDVQGYSSSVNGNNITNTEKLTSLKVTKIWNDESNKDGKRPENITVNLLANGQPALDKDGKQITQKLSAPESDSKSDTWTYEFENLPKFKDGNEVKYSVDEVNIPSGYTKEVDDSDKTNIIVTNSHIPEKTSITVNKIWDDGDNQDHVRPLSIQVKLLADEKDTGIIKTITPDVAGNWSISFDNLDKNSGGSAINYSFEEIVPKGYESKISGATITNTHKTATVRVTAEKVWKDEDDKDGIRPENVQFQLYKIGADGEKVTVGKPVTLSKSTEWNDLPENDNGIKIKYEVEEVSVKEGYTSSAKEVSDGVWVITNSHNPTPPITPTTTTSIEPSSASEESSSTTTSSEPTTSSESSSSTTTSSSSSTTNEESSSTTTSSEPSTSSEESSSTTTSSKPSTSSEESSSTTTSSEPSTSSEESSSTTTSS</sequence>
<comment type="caution">
    <text evidence="4">The sequence shown here is derived from an EMBL/GenBank/DDBJ whole genome shotgun (WGS) entry which is preliminary data.</text>
</comment>
<accession>A0A9Q5JHF1</accession>
<dbReference type="Proteomes" id="UP000177273">
    <property type="component" value="Unassembled WGS sequence"/>
</dbReference>
<evidence type="ECO:0000256" key="2">
    <source>
        <dbReference type="SAM" id="SignalP"/>
    </source>
</evidence>
<feature type="region of interest" description="Disordered" evidence="1">
    <location>
        <begin position="149"/>
        <end position="193"/>
    </location>
</feature>
<feature type="compositionally biased region" description="Basic and acidic residues" evidence="1">
    <location>
        <begin position="173"/>
        <end position="193"/>
    </location>
</feature>
<feature type="domain" description="CNA-B" evidence="3">
    <location>
        <begin position="1106"/>
        <end position="1192"/>
    </location>
</feature>
<gene>
    <name evidence="4" type="ORF">BG262_09255</name>
</gene>
<feature type="domain" description="CNA-B" evidence="3">
    <location>
        <begin position="1293"/>
        <end position="1392"/>
    </location>
</feature>
<dbReference type="Gene3D" id="2.60.40.1140">
    <property type="entry name" value="Collagen-binding surface protein Cna, B-type domain"/>
    <property type="match status" value="5"/>
</dbReference>
<proteinExistence type="predicted"/>
<dbReference type="GO" id="GO:0003729">
    <property type="term" value="F:mRNA binding"/>
    <property type="evidence" value="ECO:0007669"/>
    <property type="project" value="TreeGrafter"/>
</dbReference>
<feature type="compositionally biased region" description="Low complexity" evidence="1">
    <location>
        <begin position="1593"/>
        <end position="1695"/>
    </location>
</feature>
<feature type="domain" description="CNA-B" evidence="3">
    <location>
        <begin position="1401"/>
        <end position="1486"/>
    </location>
</feature>
<feature type="domain" description="CNA-B" evidence="3">
    <location>
        <begin position="1494"/>
        <end position="1583"/>
    </location>
</feature>
<dbReference type="RefSeq" id="WP_070787277.1">
    <property type="nucleotide sequence ID" value="NZ_MKIQ01000004.1"/>
</dbReference>
<organism evidence="4 5">
    <name type="scientific">Floricoccus penangensis</name>
    <dbReference type="NCBI Taxonomy" id="1859475"/>
    <lineage>
        <taxon>Bacteria</taxon>
        <taxon>Bacillati</taxon>
        <taxon>Bacillota</taxon>
        <taxon>Bacilli</taxon>
        <taxon>Lactobacillales</taxon>
        <taxon>Streptococcaceae</taxon>
        <taxon>Floricoccus</taxon>
    </lineage>
</organism>
<keyword evidence="2" id="KW-0732">Signal</keyword>
<feature type="chain" id="PRO_5040332985" description="CNA-B domain-containing protein" evidence="2">
    <location>
        <begin position="24"/>
        <end position="1695"/>
    </location>
</feature>
<dbReference type="InterPro" id="IPR008454">
    <property type="entry name" value="Collagen-bd_Cna-like_B-typ_dom"/>
</dbReference>
<feature type="domain" description="CNA-B" evidence="3">
    <location>
        <begin position="1207"/>
        <end position="1286"/>
    </location>
</feature>